<organism evidence="2 3">
    <name type="scientific">Gambusia affinis</name>
    <name type="common">Western mosquitofish</name>
    <name type="synonym">Heterandria affinis</name>
    <dbReference type="NCBI Taxonomy" id="33528"/>
    <lineage>
        <taxon>Eukaryota</taxon>
        <taxon>Metazoa</taxon>
        <taxon>Chordata</taxon>
        <taxon>Craniata</taxon>
        <taxon>Vertebrata</taxon>
        <taxon>Euteleostomi</taxon>
        <taxon>Actinopterygii</taxon>
        <taxon>Neopterygii</taxon>
        <taxon>Teleostei</taxon>
        <taxon>Neoteleostei</taxon>
        <taxon>Acanthomorphata</taxon>
        <taxon>Ovalentaria</taxon>
        <taxon>Atherinomorphae</taxon>
        <taxon>Cyprinodontiformes</taxon>
        <taxon>Poeciliidae</taxon>
        <taxon>Poeciliinae</taxon>
        <taxon>Gambusia</taxon>
    </lineage>
</organism>
<proteinExistence type="predicted"/>
<feature type="compositionally biased region" description="Polar residues" evidence="1">
    <location>
        <begin position="121"/>
        <end position="132"/>
    </location>
</feature>
<reference evidence="2 3" key="1">
    <citation type="journal article" date="2018" name="G3 (Bethesda)">
        <title>A High-Quality Reference Genome for the Invasive Mosquitofish Gambusia affinis Using a Chicago Library.</title>
        <authorList>
            <person name="Hoffberg S.L."/>
            <person name="Troendle N.J."/>
            <person name="Glenn T.C."/>
            <person name="Mahmud O."/>
            <person name="Louha S."/>
            <person name="Chalopin D."/>
            <person name="Bennetzen J.L."/>
            <person name="Mauricio R."/>
        </authorList>
    </citation>
    <scope>NUCLEOTIDE SEQUENCE [LARGE SCALE GENOMIC DNA]</scope>
    <source>
        <strain evidence="2">NE01/NJP1002.9</strain>
        <tissue evidence="2">Muscle</tissue>
    </source>
</reference>
<name>A0A315VKF8_GAMAF</name>
<gene>
    <name evidence="2" type="ORF">CCH79_00005828</name>
</gene>
<keyword evidence="3" id="KW-1185">Reference proteome</keyword>
<evidence type="ECO:0000256" key="1">
    <source>
        <dbReference type="SAM" id="MobiDB-lite"/>
    </source>
</evidence>
<comment type="caution">
    <text evidence="2">The sequence shown here is derived from an EMBL/GenBank/DDBJ whole genome shotgun (WGS) entry which is preliminary data.</text>
</comment>
<accession>A0A315VKF8</accession>
<feature type="compositionally biased region" description="Low complexity" evidence="1">
    <location>
        <begin position="93"/>
        <end position="105"/>
    </location>
</feature>
<dbReference type="EMBL" id="NHOQ01001578">
    <property type="protein sequence ID" value="PWA23516.1"/>
    <property type="molecule type" value="Genomic_DNA"/>
</dbReference>
<dbReference type="AlphaFoldDB" id="A0A315VKF8"/>
<sequence>MESVFSPATYCLTKCSKRPKVPSERCGRISSIAAVNHYRGCGSATSLIPADRMRNTLDCITADVQEVQISLRLLGDGCSFPTCLVNLDPEQPSSPSGSSSASKSAAEGRQFPSKPLRESQSRLLASTPSWSESEGAGNKDKKGKATDTDFCKNFLCTPLTLPHFVTLQPKISINCACNPVMTIENEA</sequence>
<feature type="region of interest" description="Disordered" evidence="1">
    <location>
        <begin position="89"/>
        <end position="144"/>
    </location>
</feature>
<protein>
    <submittedName>
        <fullName evidence="2">Uncharacterized protein</fullName>
    </submittedName>
</protein>
<evidence type="ECO:0000313" key="3">
    <source>
        <dbReference type="Proteomes" id="UP000250572"/>
    </source>
</evidence>
<dbReference type="Proteomes" id="UP000250572">
    <property type="component" value="Unassembled WGS sequence"/>
</dbReference>
<evidence type="ECO:0000313" key="2">
    <source>
        <dbReference type="EMBL" id="PWA23516.1"/>
    </source>
</evidence>